<dbReference type="Pfam" id="PF01263">
    <property type="entry name" value="Aldose_epim"/>
    <property type="match status" value="1"/>
</dbReference>
<organism evidence="4 5">
    <name type="scientific">Tenacibaculum vairaonense</name>
    <dbReference type="NCBI Taxonomy" id="3137860"/>
    <lineage>
        <taxon>Bacteria</taxon>
        <taxon>Pseudomonadati</taxon>
        <taxon>Bacteroidota</taxon>
        <taxon>Flavobacteriia</taxon>
        <taxon>Flavobacteriales</taxon>
        <taxon>Flavobacteriaceae</taxon>
        <taxon>Tenacibaculum</taxon>
    </lineage>
</organism>
<dbReference type="PANTHER" id="PTHR11122">
    <property type="entry name" value="APOSPORY-ASSOCIATED PROTEIN C-RELATED"/>
    <property type="match status" value="1"/>
</dbReference>
<keyword evidence="3" id="KW-0106">Calcium</keyword>
<evidence type="ECO:0000256" key="2">
    <source>
        <dbReference type="ARBA" id="ARBA00011245"/>
    </source>
</evidence>
<dbReference type="InterPro" id="IPR011013">
    <property type="entry name" value="Gal_mutarotase_sf_dom"/>
</dbReference>
<protein>
    <submittedName>
        <fullName evidence="4">Aldose 1-epimerase</fullName>
        <ecNumber evidence="4">5.1.3.3</ecNumber>
    </submittedName>
</protein>
<dbReference type="Proteomes" id="UP001497602">
    <property type="component" value="Unassembled WGS sequence"/>
</dbReference>
<keyword evidence="5" id="KW-1185">Reference proteome</keyword>
<comment type="caution">
    <text evidence="4">The sequence shown here is derived from an EMBL/GenBank/DDBJ whole genome shotgun (WGS) entry which is preliminary data.</text>
</comment>
<reference evidence="4 5" key="1">
    <citation type="submission" date="2024-05" db="EMBL/GenBank/DDBJ databases">
        <authorList>
            <person name="Duchaud E."/>
        </authorList>
    </citation>
    <scope>NUCLEOTIDE SEQUENCE [LARGE SCALE GENOMIC DNA]</scope>
    <source>
        <strain evidence="4">Ena-SAMPLE-TAB-13-05-2024-13:56:06:370-140305</strain>
    </source>
</reference>
<comment type="subunit">
    <text evidence="2">Monomer.</text>
</comment>
<dbReference type="RefSeq" id="WP_348740282.1">
    <property type="nucleotide sequence ID" value="NZ_CAXJRC010000046.1"/>
</dbReference>
<dbReference type="GO" id="GO:0004034">
    <property type="term" value="F:aldose 1-epimerase activity"/>
    <property type="evidence" value="ECO:0007669"/>
    <property type="project" value="UniProtKB-EC"/>
</dbReference>
<dbReference type="PANTHER" id="PTHR11122:SF13">
    <property type="entry name" value="GLUCOSE-6-PHOSPHATE 1-EPIMERASE"/>
    <property type="match status" value="1"/>
</dbReference>
<accession>A0ABM9PS83</accession>
<dbReference type="InterPro" id="IPR037481">
    <property type="entry name" value="LacX"/>
</dbReference>
<gene>
    <name evidence="4" type="ORF">T190115A13A_90031</name>
</gene>
<dbReference type="Gene3D" id="2.70.98.10">
    <property type="match status" value="1"/>
</dbReference>
<proteinExistence type="predicted"/>
<dbReference type="EMBL" id="CAXJRC010000046">
    <property type="protein sequence ID" value="CAL2108685.1"/>
    <property type="molecule type" value="Genomic_DNA"/>
</dbReference>
<name>A0ABM9PS83_9FLAO</name>
<evidence type="ECO:0000256" key="3">
    <source>
        <dbReference type="ARBA" id="ARBA00022837"/>
    </source>
</evidence>
<evidence type="ECO:0000313" key="4">
    <source>
        <dbReference type="EMBL" id="CAL2108685.1"/>
    </source>
</evidence>
<dbReference type="SUPFAM" id="SSF74650">
    <property type="entry name" value="Galactose mutarotase-like"/>
    <property type="match status" value="1"/>
</dbReference>
<evidence type="ECO:0000313" key="5">
    <source>
        <dbReference type="Proteomes" id="UP001497602"/>
    </source>
</evidence>
<dbReference type="EC" id="5.1.3.3" evidence="4"/>
<evidence type="ECO:0000256" key="1">
    <source>
        <dbReference type="ARBA" id="ARBA00001913"/>
    </source>
</evidence>
<dbReference type="InterPro" id="IPR008183">
    <property type="entry name" value="Aldose_1/G6P_1-epimerase"/>
</dbReference>
<sequence>MVTLENESLTVELTTLGAELTKIYSKETQLDYLWKGDASFWKRHAPILFPIVGKLKNNTYSINNKEYQLTQHGFARDEVFSIASQSNTQITFELSHSLKTLDKYPFKFTLQVSYKLIAQQIEVIYKVLNTDTKAIYFSIGAHPAFNCPLTPNSSFHDYYVEFEQKETPTQLSLDPSTGFRNGESNQVSIGKQLPLNYDLFKNDAVIFEDIQSQKVSLKSTKHSHGIHLYIPNWEYLAFWTKRENTPFICFEPWLGITDGEDSTGNFKGKKGIIELPTTNTFESTYTFEFF</sequence>
<keyword evidence="4" id="KW-0413">Isomerase</keyword>
<dbReference type="InterPro" id="IPR014718">
    <property type="entry name" value="GH-type_carb-bd"/>
</dbReference>
<dbReference type="CDD" id="cd09024">
    <property type="entry name" value="Aldose_epim_lacX"/>
    <property type="match status" value="1"/>
</dbReference>
<comment type="cofactor">
    <cofactor evidence="1">
        <name>Ca(2+)</name>
        <dbReference type="ChEBI" id="CHEBI:29108"/>
    </cofactor>
</comment>